<name>A0A0L7M9X7_PLAF4</name>
<evidence type="ECO:0000313" key="2">
    <source>
        <dbReference type="Proteomes" id="UP000054282"/>
    </source>
</evidence>
<dbReference type="AlphaFoldDB" id="A0A0L7M9X7"/>
<dbReference type="OrthoDB" id="371940at2759"/>
<dbReference type="KEGG" id="pfd:PFDG_05175"/>
<dbReference type="EMBL" id="GG702798">
    <property type="protein sequence ID" value="KOB89626.1"/>
    <property type="molecule type" value="Genomic_DNA"/>
</dbReference>
<reference evidence="2" key="1">
    <citation type="submission" date="2006-09" db="EMBL/GenBank/DDBJ databases">
        <title>Annotation of Plasmodium falciparum Dd2.</title>
        <authorList>
            <consortium name="The Broad Institute Genome Sequencing Platform"/>
            <person name="Volkman S.K."/>
            <person name="Neafsey D.E."/>
            <person name="Dash A.P."/>
            <person name="Chitnis C.E."/>
            <person name="Hartl D.L."/>
            <person name="Young S.K."/>
            <person name="Zeng Q."/>
            <person name="Koehrsen M."/>
            <person name="Alvarado L."/>
            <person name="Berlin A."/>
            <person name="Borenstein D."/>
            <person name="Chapman S.B."/>
            <person name="Chen Z."/>
            <person name="Engels R."/>
            <person name="Freedman E."/>
            <person name="Gellesch M."/>
            <person name="Goldberg J."/>
            <person name="Griggs A."/>
            <person name="Gujja S."/>
            <person name="Heilman E.R."/>
            <person name="Heiman D.I."/>
            <person name="Howarth C."/>
            <person name="Jen D."/>
            <person name="Larson L."/>
            <person name="Mehta T."/>
            <person name="Neiman D."/>
            <person name="Park D."/>
            <person name="Pearson M."/>
            <person name="Roberts A."/>
            <person name="Saif S."/>
            <person name="Shea T."/>
            <person name="Shenoy N."/>
            <person name="Sisk P."/>
            <person name="Stolte C."/>
            <person name="Sykes S."/>
            <person name="Walk T."/>
            <person name="White J."/>
            <person name="Yandava C."/>
            <person name="Haas B."/>
            <person name="Henn M.R."/>
            <person name="Nusbaum C."/>
            <person name="Birren B."/>
        </authorList>
    </citation>
    <scope>NUCLEOTIDE SEQUENCE [LARGE SCALE GENOMIC DNA]</scope>
</reference>
<protein>
    <submittedName>
        <fullName evidence="1">Uncharacterized protein</fullName>
    </submittedName>
</protein>
<dbReference type="Proteomes" id="UP000054282">
    <property type="component" value="Unassembled WGS sequence"/>
</dbReference>
<reference evidence="2" key="2">
    <citation type="submission" date="2006-09" db="EMBL/GenBank/DDBJ databases">
        <title>The genome sequence of Plasmodium falciparum Dd2.</title>
        <authorList>
            <consortium name="The Broad Institute Genome Sequencing Platform"/>
            <person name="Birren B."/>
            <person name="Lander E."/>
            <person name="Galagan J."/>
            <person name="Nusbaum C."/>
            <person name="Devon K."/>
            <person name="Henn M."/>
            <person name="Jaffe D."/>
            <person name="Butler J."/>
            <person name="Alvarez P."/>
            <person name="Gnerre S."/>
            <person name="Grabherr M."/>
            <person name="Kleber M."/>
            <person name="Mauceli E."/>
            <person name="Brockman W."/>
            <person name="MacCallum I.A."/>
            <person name="Rounsley S."/>
            <person name="Young S."/>
            <person name="LaButti K."/>
            <person name="Pushparaj V."/>
            <person name="DeCaprio D."/>
            <person name="Crawford M."/>
            <person name="Koehrsen M."/>
            <person name="Engels R."/>
            <person name="Montgomery P."/>
            <person name="Pearson M."/>
            <person name="Howarth C."/>
            <person name="Larson L."/>
            <person name="Luoma S."/>
            <person name="White J."/>
            <person name="Kodira C."/>
            <person name="Zeng Q."/>
            <person name="O'Leary S."/>
            <person name="Yandava C."/>
            <person name="Alvarado L."/>
            <person name="Wirth D."/>
            <person name="Volkman S."/>
            <person name="Hartl D."/>
        </authorList>
    </citation>
    <scope>NUCLEOTIDE SEQUENCE [LARGE SCALE GENOMIC DNA]</scope>
</reference>
<gene>
    <name evidence="1" type="ORF">PFDG_05175</name>
</gene>
<accession>A0A0L7M9X7</accession>
<evidence type="ECO:0000313" key="1">
    <source>
        <dbReference type="EMBL" id="KOB89626.1"/>
    </source>
</evidence>
<organism evidence="1 2">
    <name type="scientific">Plasmodium falciparum (isolate Dd2)</name>
    <dbReference type="NCBI Taxonomy" id="57267"/>
    <lineage>
        <taxon>Eukaryota</taxon>
        <taxon>Sar</taxon>
        <taxon>Alveolata</taxon>
        <taxon>Apicomplexa</taxon>
        <taxon>Aconoidasida</taxon>
        <taxon>Haemosporida</taxon>
        <taxon>Plasmodiidae</taxon>
        <taxon>Plasmodium</taxon>
        <taxon>Plasmodium (Laverania)</taxon>
    </lineage>
</organism>
<sequence>MYNILKGKHPASMSDLKSSERYLFLEAKNINIDLALLALKGMDRDNRNMFDFKSKNNDGNYKKCGNDLMG</sequence>
<proteinExistence type="predicted"/>